<sequence length="208" mass="21927">MSAADCGWPDGEKQRSAAGRGDRDAGDFSRLANGFYGASRSPHPRPRNRGVACGVGDMPGVRGEVKVSGLVIVNVGEYGPACMKVPGGDELDSCHSRNPSLRSAAPPEGDDNVCRDQTRASPWKAGADGSHRSAASVRLASKPVLRTVKRYCASEDLAQNTSRNNPAADARAIQQDGDSVFASLVKADGLRALSISHREAGDKQKITR</sequence>
<reference evidence="1" key="1">
    <citation type="submission" date="2022-08" db="EMBL/GenBank/DDBJ databases">
        <title>Genome Sequence of Pycnoporus sanguineus.</title>
        <authorList>
            <person name="Buettner E."/>
        </authorList>
    </citation>
    <scope>NUCLEOTIDE SEQUENCE</scope>
    <source>
        <strain evidence="1">CG-C14</strain>
    </source>
</reference>
<keyword evidence="2" id="KW-1185">Reference proteome</keyword>
<dbReference type="EMBL" id="JANSHE010005370">
    <property type="protein sequence ID" value="KAJ2971332.1"/>
    <property type="molecule type" value="Genomic_DNA"/>
</dbReference>
<evidence type="ECO:0000313" key="1">
    <source>
        <dbReference type="EMBL" id="KAJ2971332.1"/>
    </source>
</evidence>
<protein>
    <submittedName>
        <fullName evidence="1">Uncharacterized protein</fullName>
    </submittedName>
</protein>
<organism evidence="1 2">
    <name type="scientific">Trametes sanguinea</name>
    <dbReference type="NCBI Taxonomy" id="158606"/>
    <lineage>
        <taxon>Eukaryota</taxon>
        <taxon>Fungi</taxon>
        <taxon>Dikarya</taxon>
        <taxon>Basidiomycota</taxon>
        <taxon>Agaricomycotina</taxon>
        <taxon>Agaricomycetes</taxon>
        <taxon>Polyporales</taxon>
        <taxon>Polyporaceae</taxon>
        <taxon>Trametes</taxon>
    </lineage>
</organism>
<comment type="caution">
    <text evidence="1">The sequence shown here is derived from an EMBL/GenBank/DDBJ whole genome shotgun (WGS) entry which is preliminary data.</text>
</comment>
<evidence type="ECO:0000313" key="2">
    <source>
        <dbReference type="Proteomes" id="UP001144978"/>
    </source>
</evidence>
<name>A0ACC1MWD6_9APHY</name>
<proteinExistence type="predicted"/>
<gene>
    <name evidence="1" type="ORF">NUW54_g12529</name>
</gene>
<dbReference type="Proteomes" id="UP001144978">
    <property type="component" value="Unassembled WGS sequence"/>
</dbReference>
<accession>A0ACC1MWD6</accession>